<feature type="region of interest" description="Disordered" evidence="1">
    <location>
        <begin position="49"/>
        <end position="76"/>
    </location>
</feature>
<keyword evidence="3" id="KW-1185">Reference proteome</keyword>
<dbReference type="OrthoDB" id="765884at2759"/>
<dbReference type="EMBL" id="JABSTR010000001">
    <property type="protein sequence ID" value="KAH9362722.1"/>
    <property type="molecule type" value="Genomic_DNA"/>
</dbReference>
<comment type="caution">
    <text evidence="2">The sequence shown here is derived from an EMBL/GenBank/DDBJ whole genome shotgun (WGS) entry which is preliminary data.</text>
</comment>
<evidence type="ECO:0000256" key="1">
    <source>
        <dbReference type="SAM" id="MobiDB-lite"/>
    </source>
</evidence>
<organism evidence="2 3">
    <name type="scientific">Haemaphysalis longicornis</name>
    <name type="common">Bush tick</name>
    <dbReference type="NCBI Taxonomy" id="44386"/>
    <lineage>
        <taxon>Eukaryota</taxon>
        <taxon>Metazoa</taxon>
        <taxon>Ecdysozoa</taxon>
        <taxon>Arthropoda</taxon>
        <taxon>Chelicerata</taxon>
        <taxon>Arachnida</taxon>
        <taxon>Acari</taxon>
        <taxon>Parasitiformes</taxon>
        <taxon>Ixodida</taxon>
        <taxon>Ixodoidea</taxon>
        <taxon>Ixodidae</taxon>
        <taxon>Haemaphysalinae</taxon>
        <taxon>Haemaphysalis</taxon>
    </lineage>
</organism>
<name>A0A9J6FI40_HAELO</name>
<evidence type="ECO:0000313" key="3">
    <source>
        <dbReference type="Proteomes" id="UP000821853"/>
    </source>
</evidence>
<evidence type="ECO:0000313" key="2">
    <source>
        <dbReference type="EMBL" id="KAH9362722.1"/>
    </source>
</evidence>
<dbReference type="Proteomes" id="UP000821853">
    <property type="component" value="Chromosome 1"/>
</dbReference>
<gene>
    <name evidence="2" type="ORF">HPB48_001181</name>
</gene>
<proteinExistence type="predicted"/>
<dbReference type="AlphaFoldDB" id="A0A9J6FI40"/>
<protein>
    <submittedName>
        <fullName evidence="2">Uncharacterized protein</fullName>
    </submittedName>
</protein>
<accession>A0A9J6FI40</accession>
<sequence length="172" mass="19167">MPILRRQRARFGITEHLVGRLGRPAVRYGPVEDLSGPQDVPPLSRVRARAADRTSCSTRHNCRLPPTGGRSNPRNAYRRSKDIDKRLRARDTTHVSGAFCLTTWRSAQHGFCPSTRLRRLVFGRSSVCALAMVLTSRVCRPPACRSTLAIQKVGLAGMSRRFFKTLANASEP</sequence>
<dbReference type="VEuPathDB" id="VectorBase:HLOH_046793"/>
<reference evidence="2 3" key="1">
    <citation type="journal article" date="2020" name="Cell">
        <title>Large-Scale Comparative Analyses of Tick Genomes Elucidate Their Genetic Diversity and Vector Capacities.</title>
        <authorList>
            <consortium name="Tick Genome and Microbiome Consortium (TIGMIC)"/>
            <person name="Jia N."/>
            <person name="Wang J."/>
            <person name="Shi W."/>
            <person name="Du L."/>
            <person name="Sun Y."/>
            <person name="Zhan W."/>
            <person name="Jiang J.F."/>
            <person name="Wang Q."/>
            <person name="Zhang B."/>
            <person name="Ji P."/>
            <person name="Bell-Sakyi L."/>
            <person name="Cui X.M."/>
            <person name="Yuan T.T."/>
            <person name="Jiang B.G."/>
            <person name="Yang W.F."/>
            <person name="Lam T.T."/>
            <person name="Chang Q.C."/>
            <person name="Ding S.J."/>
            <person name="Wang X.J."/>
            <person name="Zhu J.G."/>
            <person name="Ruan X.D."/>
            <person name="Zhao L."/>
            <person name="Wei J.T."/>
            <person name="Ye R.Z."/>
            <person name="Que T.C."/>
            <person name="Du C.H."/>
            <person name="Zhou Y.H."/>
            <person name="Cheng J.X."/>
            <person name="Dai P.F."/>
            <person name="Guo W.B."/>
            <person name="Han X.H."/>
            <person name="Huang E.J."/>
            <person name="Li L.F."/>
            <person name="Wei W."/>
            <person name="Gao Y.C."/>
            <person name="Liu J.Z."/>
            <person name="Shao H.Z."/>
            <person name="Wang X."/>
            <person name="Wang C.C."/>
            <person name="Yang T.C."/>
            <person name="Huo Q.B."/>
            <person name="Li W."/>
            <person name="Chen H.Y."/>
            <person name="Chen S.E."/>
            <person name="Zhou L.G."/>
            <person name="Ni X.B."/>
            <person name="Tian J.H."/>
            <person name="Sheng Y."/>
            <person name="Liu T."/>
            <person name="Pan Y.S."/>
            <person name="Xia L.Y."/>
            <person name="Li J."/>
            <person name="Zhao F."/>
            <person name="Cao W.C."/>
        </authorList>
    </citation>
    <scope>NUCLEOTIDE SEQUENCE [LARGE SCALE GENOMIC DNA]</scope>
    <source>
        <strain evidence="2">HaeL-2018</strain>
    </source>
</reference>